<evidence type="ECO:0000313" key="1">
    <source>
        <dbReference type="EMBL" id="KZO93989.1"/>
    </source>
</evidence>
<sequence>MVRPRKSPFSLRDFVRGSGTRKLTLVANMTNEDLCSAFDTLERLGALPRVHSMRVVLHSRDRTPRCLLCAVGARSLSGLRHLSLSDVSLHPDFKPHWSWFSALAGQLTSIELCRTRSPSSVRLPVFPTLAFSRLRCLTFHRYGEHVLPLLVNGIFPSLTQLHLGHAATCEAPSRLMPSLRLLTMEAKNADCSRLPFIFFKLAPKLDCVEFTSGNDYYKEHFLEHFEFAYKKATYDKALSHAPSLRRVVLRGGTLTLRMSILQKINHRREALVLPPHLWDVELENVQLVSDHEKAKKIRDALRAPMDTIDGI</sequence>
<dbReference type="Proteomes" id="UP000076738">
    <property type="component" value="Unassembled WGS sequence"/>
</dbReference>
<name>A0A167JW75_CALVF</name>
<gene>
    <name evidence="1" type="ORF">CALVIDRAFT_539363</name>
</gene>
<dbReference type="AlphaFoldDB" id="A0A167JW75"/>
<accession>A0A167JW75</accession>
<protein>
    <recommendedName>
        <fullName evidence="3">F-box domain-containing protein</fullName>
    </recommendedName>
</protein>
<reference evidence="1 2" key="1">
    <citation type="journal article" date="2016" name="Mol. Biol. Evol.">
        <title>Comparative Genomics of Early-Diverging Mushroom-Forming Fungi Provides Insights into the Origins of Lignocellulose Decay Capabilities.</title>
        <authorList>
            <person name="Nagy L.G."/>
            <person name="Riley R."/>
            <person name="Tritt A."/>
            <person name="Adam C."/>
            <person name="Daum C."/>
            <person name="Floudas D."/>
            <person name="Sun H."/>
            <person name="Yadav J.S."/>
            <person name="Pangilinan J."/>
            <person name="Larsson K.H."/>
            <person name="Matsuura K."/>
            <person name="Barry K."/>
            <person name="Labutti K."/>
            <person name="Kuo R."/>
            <person name="Ohm R.A."/>
            <person name="Bhattacharya S.S."/>
            <person name="Shirouzu T."/>
            <person name="Yoshinaga Y."/>
            <person name="Martin F.M."/>
            <person name="Grigoriev I.V."/>
            <person name="Hibbett D.S."/>
        </authorList>
    </citation>
    <scope>NUCLEOTIDE SEQUENCE [LARGE SCALE GENOMIC DNA]</scope>
    <source>
        <strain evidence="1 2">TUFC12733</strain>
    </source>
</reference>
<organism evidence="1 2">
    <name type="scientific">Calocera viscosa (strain TUFC12733)</name>
    <dbReference type="NCBI Taxonomy" id="1330018"/>
    <lineage>
        <taxon>Eukaryota</taxon>
        <taxon>Fungi</taxon>
        <taxon>Dikarya</taxon>
        <taxon>Basidiomycota</taxon>
        <taxon>Agaricomycotina</taxon>
        <taxon>Dacrymycetes</taxon>
        <taxon>Dacrymycetales</taxon>
        <taxon>Dacrymycetaceae</taxon>
        <taxon>Calocera</taxon>
    </lineage>
</organism>
<dbReference type="OrthoDB" id="10625238at2759"/>
<evidence type="ECO:0008006" key="3">
    <source>
        <dbReference type="Google" id="ProtNLM"/>
    </source>
</evidence>
<keyword evidence="2" id="KW-1185">Reference proteome</keyword>
<dbReference type="SUPFAM" id="SSF52058">
    <property type="entry name" value="L domain-like"/>
    <property type="match status" value="1"/>
</dbReference>
<evidence type="ECO:0000313" key="2">
    <source>
        <dbReference type="Proteomes" id="UP000076738"/>
    </source>
</evidence>
<dbReference type="EMBL" id="KV417297">
    <property type="protein sequence ID" value="KZO93989.1"/>
    <property type="molecule type" value="Genomic_DNA"/>
</dbReference>
<proteinExistence type="predicted"/>